<dbReference type="EMBL" id="VIGV01000114">
    <property type="protein sequence ID" value="TWS21016.1"/>
    <property type="molecule type" value="Genomic_DNA"/>
</dbReference>
<evidence type="ECO:0008006" key="3">
    <source>
        <dbReference type="Google" id="ProtNLM"/>
    </source>
</evidence>
<accession>A0A5C5RDR3</accession>
<keyword evidence="2" id="KW-1185">Reference proteome</keyword>
<sequence>MIVAPDMTGIARQCILDGLAALGVPAQPVSTRTPNPRPSSERFITFQVLGGRKKNLRIAQHMVVALVHDKVANEVACRRAAYQVAAVLEDAANTVQVVNLSSVESVVASDDPAVSAACRYQVTVSWTVAYPTS</sequence>
<evidence type="ECO:0000313" key="2">
    <source>
        <dbReference type="Proteomes" id="UP000319792"/>
    </source>
</evidence>
<reference evidence="1 2" key="2">
    <citation type="submission" date="2019-08" db="EMBL/GenBank/DDBJ databases">
        <title>Tsukamurella conjunctivitidis sp. nov., Tsukamurella assacharolytica sp. nov. and Tsukamurella sputae sp. nov. isolated from patients with conjunctivitis, bacteraemia (lymphoma) and respiratory infection (sputum) in Hong Kong.</title>
        <authorList>
            <person name="Fok K.M.N."/>
            <person name="Fong J.Y.H."/>
        </authorList>
    </citation>
    <scope>NUCLEOTIDE SEQUENCE [LARGE SCALE GENOMIC DNA]</scope>
    <source>
        <strain evidence="1 2">HKU70</strain>
    </source>
</reference>
<organism evidence="1 2">
    <name type="scientific">Tsukamurella sputi</name>
    <dbReference type="NCBI Taxonomy" id="2591848"/>
    <lineage>
        <taxon>Bacteria</taxon>
        <taxon>Bacillati</taxon>
        <taxon>Actinomycetota</taxon>
        <taxon>Actinomycetes</taxon>
        <taxon>Mycobacteriales</taxon>
        <taxon>Tsukamurellaceae</taxon>
        <taxon>Tsukamurella</taxon>
    </lineage>
</organism>
<reference evidence="1 2" key="1">
    <citation type="submission" date="2019-06" db="EMBL/GenBank/DDBJ databases">
        <authorList>
            <person name="Teng J.L.L."/>
            <person name="Lee H.H."/>
            <person name="Lau S.K.P."/>
            <person name="Woo P.C.Y."/>
        </authorList>
    </citation>
    <scope>NUCLEOTIDE SEQUENCE [LARGE SCALE GENOMIC DNA]</scope>
    <source>
        <strain evidence="1 2">HKU70</strain>
    </source>
</reference>
<comment type="caution">
    <text evidence="1">The sequence shown here is derived from an EMBL/GenBank/DDBJ whole genome shotgun (WGS) entry which is preliminary data.</text>
</comment>
<protein>
    <recommendedName>
        <fullName evidence="3">DUF3168 domain-containing protein</fullName>
    </recommendedName>
</protein>
<gene>
    <name evidence="1" type="ORF">FK268_23415</name>
</gene>
<dbReference type="Proteomes" id="UP000319792">
    <property type="component" value="Unassembled WGS sequence"/>
</dbReference>
<dbReference type="AlphaFoldDB" id="A0A5C5RDR3"/>
<dbReference type="RefSeq" id="WP_146437844.1">
    <property type="nucleotide sequence ID" value="NZ_VIGV01000114.1"/>
</dbReference>
<proteinExistence type="predicted"/>
<name>A0A5C5RDR3_9ACTN</name>
<dbReference type="OrthoDB" id="9829985at2"/>
<evidence type="ECO:0000313" key="1">
    <source>
        <dbReference type="EMBL" id="TWS21016.1"/>
    </source>
</evidence>